<keyword evidence="6 9" id="KW-0573">Peptidoglycan synthesis</keyword>
<dbReference type="Proteomes" id="UP000037558">
    <property type="component" value="Unassembled WGS sequence"/>
</dbReference>
<dbReference type="PANTHER" id="PTHR30582:SF4">
    <property type="entry name" value="L,D-TRANSPEPTIDASE YQJB-RELATED"/>
    <property type="match status" value="1"/>
</dbReference>
<evidence type="ECO:0000256" key="3">
    <source>
        <dbReference type="ARBA" id="ARBA00022679"/>
    </source>
</evidence>
<evidence type="ECO:0000256" key="7">
    <source>
        <dbReference type="ARBA" id="ARBA00023316"/>
    </source>
</evidence>
<dbReference type="STRING" id="284581.AMD01_14830"/>
<dbReference type="GO" id="GO:0005576">
    <property type="term" value="C:extracellular region"/>
    <property type="evidence" value="ECO:0007669"/>
    <property type="project" value="TreeGrafter"/>
</dbReference>
<keyword evidence="13" id="KW-1185">Reference proteome</keyword>
<evidence type="ECO:0000259" key="11">
    <source>
        <dbReference type="PROSITE" id="PS52029"/>
    </source>
</evidence>
<dbReference type="CDD" id="cd16913">
    <property type="entry name" value="YkuD_like"/>
    <property type="match status" value="1"/>
</dbReference>
<dbReference type="GO" id="GO:0016740">
    <property type="term" value="F:transferase activity"/>
    <property type="evidence" value="ECO:0007669"/>
    <property type="project" value="UniProtKB-KW"/>
</dbReference>
<organism evidence="12 13">
    <name type="scientific">Priestia koreensis</name>
    <dbReference type="NCBI Taxonomy" id="284581"/>
    <lineage>
        <taxon>Bacteria</taxon>
        <taxon>Bacillati</taxon>
        <taxon>Bacillota</taxon>
        <taxon>Bacilli</taxon>
        <taxon>Bacillales</taxon>
        <taxon>Bacillaceae</taxon>
        <taxon>Priestia</taxon>
    </lineage>
</organism>
<feature type="active site" description="Nucleophile" evidence="9">
    <location>
        <position position="125"/>
    </location>
</feature>
<evidence type="ECO:0000256" key="4">
    <source>
        <dbReference type="ARBA" id="ARBA00022801"/>
    </source>
</evidence>
<accession>A0A0M0L037</accession>
<keyword evidence="7 9" id="KW-0961">Cell wall biogenesis/degradation</keyword>
<evidence type="ECO:0000256" key="2">
    <source>
        <dbReference type="ARBA" id="ARBA00005992"/>
    </source>
</evidence>
<dbReference type="GO" id="GO:0008360">
    <property type="term" value="P:regulation of cell shape"/>
    <property type="evidence" value="ECO:0007669"/>
    <property type="project" value="UniProtKB-UniRule"/>
</dbReference>
<evidence type="ECO:0000256" key="9">
    <source>
        <dbReference type="PROSITE-ProRule" id="PRU01373"/>
    </source>
</evidence>
<dbReference type="Pfam" id="PF03734">
    <property type="entry name" value="YkuD"/>
    <property type="match status" value="1"/>
</dbReference>
<dbReference type="InterPro" id="IPR050979">
    <property type="entry name" value="LD-transpeptidase"/>
</dbReference>
<evidence type="ECO:0000256" key="5">
    <source>
        <dbReference type="ARBA" id="ARBA00022960"/>
    </source>
</evidence>
<evidence type="ECO:0000256" key="1">
    <source>
        <dbReference type="ARBA" id="ARBA00004752"/>
    </source>
</evidence>
<dbReference type="PATRIC" id="fig|284581.3.peg.4037"/>
<dbReference type="PROSITE" id="PS52029">
    <property type="entry name" value="LD_TPASE"/>
    <property type="match status" value="1"/>
</dbReference>
<dbReference type="InterPro" id="IPR038063">
    <property type="entry name" value="Transpep_catalytic_dom"/>
</dbReference>
<dbReference type="AlphaFoldDB" id="A0A0M0L037"/>
<dbReference type="PANTHER" id="PTHR30582">
    <property type="entry name" value="L,D-TRANSPEPTIDASE"/>
    <property type="match status" value="1"/>
</dbReference>
<dbReference type="UniPathway" id="UPA00219"/>
<dbReference type="RefSeq" id="WP_053402202.1">
    <property type="nucleotide sequence ID" value="NZ_LILC01000019.1"/>
</dbReference>
<feature type="chain" id="PRO_5005603066" evidence="10">
    <location>
        <begin position="20"/>
        <end position="166"/>
    </location>
</feature>
<gene>
    <name evidence="12" type="ORF">AMD01_14830</name>
</gene>
<reference evidence="13" key="1">
    <citation type="submission" date="2015-08" db="EMBL/GenBank/DDBJ databases">
        <title>Fjat-14210 dsm16467.</title>
        <authorList>
            <person name="Liu B."/>
            <person name="Wang J."/>
            <person name="Zhu Y."/>
            <person name="Liu G."/>
            <person name="Chen Q."/>
            <person name="Chen Z."/>
            <person name="Lan J."/>
            <person name="Che J."/>
            <person name="Ge C."/>
            <person name="Shi H."/>
            <person name="Pan Z."/>
            <person name="Liu X."/>
        </authorList>
    </citation>
    <scope>NUCLEOTIDE SEQUENCE [LARGE SCALE GENOMIC DNA]</scope>
    <source>
        <strain evidence="13">DSM 16467</strain>
    </source>
</reference>
<feature type="domain" description="L,D-TPase catalytic" evidence="11">
    <location>
        <begin position="25"/>
        <end position="149"/>
    </location>
</feature>
<evidence type="ECO:0000256" key="6">
    <source>
        <dbReference type="ARBA" id="ARBA00022984"/>
    </source>
</evidence>
<evidence type="ECO:0000313" key="13">
    <source>
        <dbReference type="Proteomes" id="UP000037558"/>
    </source>
</evidence>
<name>A0A0M0L037_9BACI</name>
<dbReference type="GO" id="GO:0071555">
    <property type="term" value="P:cell wall organization"/>
    <property type="evidence" value="ECO:0007669"/>
    <property type="project" value="UniProtKB-UniRule"/>
</dbReference>
<sequence length="166" mass="18252">MKTALILLTFILSPVWPLAATPGDPSIIVNKETNEGIFVQEGKILQQFTVATGESAELTPEGEFTITVKAKNPYYRRKNIPGGDPENPLGTRWMGFDARGTDGRIYGLHGTNRESSIGQYVTQGCIRLHKDAIEALYEKIPLGTKVIITSSPYSIDTIARQKGMIK</sequence>
<dbReference type="EMBL" id="LILC01000019">
    <property type="protein sequence ID" value="KOO43993.1"/>
    <property type="molecule type" value="Genomic_DNA"/>
</dbReference>
<evidence type="ECO:0000256" key="10">
    <source>
        <dbReference type="SAM" id="SignalP"/>
    </source>
</evidence>
<comment type="pathway">
    <text evidence="8">Glycan biosynthesis.</text>
</comment>
<evidence type="ECO:0000256" key="8">
    <source>
        <dbReference type="ARBA" id="ARBA00060592"/>
    </source>
</evidence>
<dbReference type="Gene3D" id="2.40.440.10">
    <property type="entry name" value="L,D-transpeptidase catalytic domain-like"/>
    <property type="match status" value="1"/>
</dbReference>
<dbReference type="OrthoDB" id="9787225at2"/>
<dbReference type="FunFam" id="2.40.440.10:FF:000003">
    <property type="entry name" value="L,D-transpeptidase YciB"/>
    <property type="match status" value="1"/>
</dbReference>
<keyword evidence="5 9" id="KW-0133">Cell shape</keyword>
<dbReference type="GO" id="GO:0018104">
    <property type="term" value="P:peptidoglycan-protein cross-linking"/>
    <property type="evidence" value="ECO:0007669"/>
    <property type="project" value="TreeGrafter"/>
</dbReference>
<protein>
    <submittedName>
        <fullName evidence="12">L,D-transpeptidase</fullName>
    </submittedName>
</protein>
<evidence type="ECO:0000313" key="12">
    <source>
        <dbReference type="EMBL" id="KOO43993.1"/>
    </source>
</evidence>
<comment type="caution">
    <text evidence="12">The sequence shown here is derived from an EMBL/GenBank/DDBJ whole genome shotgun (WGS) entry which is preliminary data.</text>
</comment>
<keyword evidence="4" id="KW-0378">Hydrolase</keyword>
<proteinExistence type="inferred from homology"/>
<keyword evidence="10" id="KW-0732">Signal</keyword>
<dbReference type="GO" id="GO:0071972">
    <property type="term" value="F:peptidoglycan L,D-transpeptidase activity"/>
    <property type="evidence" value="ECO:0007669"/>
    <property type="project" value="TreeGrafter"/>
</dbReference>
<feature type="active site" description="Proton donor/acceptor" evidence="9">
    <location>
        <position position="109"/>
    </location>
</feature>
<keyword evidence="3" id="KW-0808">Transferase</keyword>
<feature type="signal peptide" evidence="10">
    <location>
        <begin position="1"/>
        <end position="19"/>
    </location>
</feature>
<dbReference type="SUPFAM" id="SSF141523">
    <property type="entry name" value="L,D-transpeptidase catalytic domain-like"/>
    <property type="match status" value="1"/>
</dbReference>
<dbReference type="InterPro" id="IPR005490">
    <property type="entry name" value="LD_TPept_cat_dom"/>
</dbReference>
<comment type="similarity">
    <text evidence="2">Belongs to the YkuD family.</text>
</comment>
<comment type="pathway">
    <text evidence="1 9">Cell wall biogenesis; peptidoglycan biosynthesis.</text>
</comment>